<organism evidence="1 2">
    <name type="scientific">Anopheles quadriannulatus</name>
    <name type="common">Mosquito</name>
    <dbReference type="NCBI Taxonomy" id="34691"/>
    <lineage>
        <taxon>Eukaryota</taxon>
        <taxon>Metazoa</taxon>
        <taxon>Ecdysozoa</taxon>
        <taxon>Arthropoda</taxon>
        <taxon>Hexapoda</taxon>
        <taxon>Insecta</taxon>
        <taxon>Pterygota</taxon>
        <taxon>Neoptera</taxon>
        <taxon>Endopterygota</taxon>
        <taxon>Diptera</taxon>
        <taxon>Nematocera</taxon>
        <taxon>Culicoidea</taxon>
        <taxon>Culicidae</taxon>
        <taxon>Anophelinae</taxon>
        <taxon>Anopheles</taxon>
    </lineage>
</organism>
<reference evidence="1" key="1">
    <citation type="submission" date="2020-05" db="UniProtKB">
        <authorList>
            <consortium name="EnsemblMetazoa"/>
        </authorList>
    </citation>
    <scope>IDENTIFICATION</scope>
    <source>
        <strain evidence="1">SANGQUA</strain>
    </source>
</reference>
<name>A0A182XS12_ANOQN</name>
<dbReference type="Proteomes" id="UP000076407">
    <property type="component" value="Unassembled WGS sequence"/>
</dbReference>
<sequence length="18" mass="2265">MKRRKKNSFAARREEKTK</sequence>
<proteinExistence type="predicted"/>
<evidence type="ECO:0000313" key="1">
    <source>
        <dbReference type="EnsemblMetazoa" id="AQUA014629-PA"/>
    </source>
</evidence>
<dbReference type="EnsemblMetazoa" id="AQUA014629-RA">
    <property type="protein sequence ID" value="AQUA014629-PA"/>
    <property type="gene ID" value="AQUA014629"/>
</dbReference>
<evidence type="ECO:0000313" key="2">
    <source>
        <dbReference type="Proteomes" id="UP000076407"/>
    </source>
</evidence>
<keyword evidence="2" id="KW-1185">Reference proteome</keyword>
<dbReference type="VEuPathDB" id="VectorBase:AQUA014629"/>
<protein>
    <submittedName>
        <fullName evidence="1">Uncharacterized protein</fullName>
    </submittedName>
</protein>
<accession>A0A182XS12</accession>
<dbReference type="AlphaFoldDB" id="A0A182XS12"/>